<sequence length="424" mass="48887">MSTKKCSVPGCINSTSARHRFPKNDLERMRIWIKRVANPCFEKMESQDIYRSYRICGKHFSDECYSPGKVQLNTSALPTLYLPEYVGDNSCSKPMSFDRLEKTFTEIETKDFDNYEGPKEKKIKLHEHIQTSISISNKLNHSKNEAPLLSQEHQQLKYGDTIVCNYFEQHENSNSGSSAQESNEEDTKLKELSAITKDDFNSYCGSKSSIQKSISNFDIVTQYEHEPTYIILCSKTETFSPTLNKLSPHKKSESNSENSFIDIPEKFFLKLRKESQESLDERFVEDIMEASELACSRKSREINFHMNNTRDEDYLKDSKDPKMDAKLREFILNSILDSRSSNMKKCSVPGCSDTTSMRHRFPKNDEDRMTLWLQKISNPALQSLSLEKIYNSHRVCRSHFADNCFSPGRKRLNGSAVPTLNLPL</sequence>
<keyword evidence="2 5" id="KW-0863">Zinc-finger</keyword>
<dbReference type="PANTHER" id="PTHR46600">
    <property type="entry name" value="THAP DOMAIN-CONTAINING"/>
    <property type="match status" value="1"/>
</dbReference>
<evidence type="ECO:0000256" key="2">
    <source>
        <dbReference type="ARBA" id="ARBA00022771"/>
    </source>
</evidence>
<dbReference type="GO" id="GO:0003700">
    <property type="term" value="F:DNA-binding transcription factor activity"/>
    <property type="evidence" value="ECO:0007669"/>
    <property type="project" value="TreeGrafter"/>
</dbReference>
<proteinExistence type="predicted"/>
<evidence type="ECO:0000313" key="7">
    <source>
        <dbReference type="Proteomes" id="UP000694920"/>
    </source>
</evidence>
<feature type="domain" description="THAP-type" evidence="6">
    <location>
        <begin position="1"/>
        <end position="81"/>
    </location>
</feature>
<name>A0AAJ7C2K4_CEPCN</name>
<dbReference type="InterPro" id="IPR026516">
    <property type="entry name" value="THAP1/10"/>
</dbReference>
<dbReference type="AlphaFoldDB" id="A0AAJ7C2K4"/>
<evidence type="ECO:0000256" key="4">
    <source>
        <dbReference type="ARBA" id="ARBA00023125"/>
    </source>
</evidence>
<evidence type="ECO:0000259" key="6">
    <source>
        <dbReference type="PROSITE" id="PS50950"/>
    </source>
</evidence>
<dbReference type="GO" id="GO:0006357">
    <property type="term" value="P:regulation of transcription by RNA polymerase II"/>
    <property type="evidence" value="ECO:0007669"/>
    <property type="project" value="TreeGrafter"/>
</dbReference>
<feature type="domain" description="THAP-type" evidence="6">
    <location>
        <begin position="343"/>
        <end position="421"/>
    </location>
</feature>
<dbReference type="PROSITE" id="PS50950">
    <property type="entry name" value="ZF_THAP"/>
    <property type="match status" value="2"/>
</dbReference>
<reference evidence="8" key="1">
    <citation type="submission" date="2025-08" db="UniProtKB">
        <authorList>
            <consortium name="RefSeq"/>
        </authorList>
    </citation>
    <scope>IDENTIFICATION</scope>
</reference>
<keyword evidence="3" id="KW-0862">Zinc</keyword>
<dbReference type="GO" id="GO:0000978">
    <property type="term" value="F:RNA polymerase II cis-regulatory region sequence-specific DNA binding"/>
    <property type="evidence" value="ECO:0007669"/>
    <property type="project" value="TreeGrafter"/>
</dbReference>
<keyword evidence="7" id="KW-1185">Reference proteome</keyword>
<dbReference type="GeneID" id="107270174"/>
<evidence type="ECO:0000313" key="8">
    <source>
        <dbReference type="RefSeq" id="XP_015600434.1"/>
    </source>
</evidence>
<evidence type="ECO:0000256" key="1">
    <source>
        <dbReference type="ARBA" id="ARBA00022723"/>
    </source>
</evidence>
<dbReference type="GO" id="GO:0008270">
    <property type="term" value="F:zinc ion binding"/>
    <property type="evidence" value="ECO:0007669"/>
    <property type="project" value="UniProtKB-KW"/>
</dbReference>
<protein>
    <submittedName>
        <fullName evidence="8">Uncharacterized protein LOC107270174</fullName>
    </submittedName>
</protein>
<keyword evidence="1" id="KW-0479">Metal-binding</keyword>
<dbReference type="RefSeq" id="XP_015600434.1">
    <property type="nucleotide sequence ID" value="XM_015744948.2"/>
</dbReference>
<dbReference type="Proteomes" id="UP000694920">
    <property type="component" value="Unplaced"/>
</dbReference>
<dbReference type="SMART" id="SM00692">
    <property type="entry name" value="DM3"/>
    <property type="match status" value="2"/>
</dbReference>
<gene>
    <name evidence="8" type="primary">LOC107270174</name>
</gene>
<dbReference type="InterPro" id="IPR006612">
    <property type="entry name" value="THAP_Znf"/>
</dbReference>
<dbReference type="KEGG" id="ccin:107270174"/>
<dbReference type="PANTHER" id="PTHR46600:SF7">
    <property type="entry name" value="SI:DKEY-228B2.6-RELATED"/>
    <property type="match status" value="1"/>
</dbReference>
<dbReference type="Pfam" id="PF05485">
    <property type="entry name" value="THAP"/>
    <property type="match status" value="2"/>
</dbReference>
<dbReference type="SMART" id="SM00980">
    <property type="entry name" value="THAP"/>
    <property type="match status" value="2"/>
</dbReference>
<organism evidence="7 8">
    <name type="scientific">Cephus cinctus</name>
    <name type="common">Wheat stem sawfly</name>
    <dbReference type="NCBI Taxonomy" id="211228"/>
    <lineage>
        <taxon>Eukaryota</taxon>
        <taxon>Metazoa</taxon>
        <taxon>Ecdysozoa</taxon>
        <taxon>Arthropoda</taxon>
        <taxon>Hexapoda</taxon>
        <taxon>Insecta</taxon>
        <taxon>Pterygota</taxon>
        <taxon>Neoptera</taxon>
        <taxon>Endopterygota</taxon>
        <taxon>Hymenoptera</taxon>
        <taxon>Cephoidea</taxon>
        <taxon>Cephidae</taxon>
        <taxon>Cephus</taxon>
    </lineage>
</organism>
<dbReference type="SUPFAM" id="SSF57716">
    <property type="entry name" value="Glucocorticoid receptor-like (DNA-binding domain)"/>
    <property type="match status" value="2"/>
</dbReference>
<evidence type="ECO:0000256" key="3">
    <source>
        <dbReference type="ARBA" id="ARBA00022833"/>
    </source>
</evidence>
<keyword evidence="4 5" id="KW-0238">DNA-binding</keyword>
<evidence type="ECO:0000256" key="5">
    <source>
        <dbReference type="PROSITE-ProRule" id="PRU00309"/>
    </source>
</evidence>
<accession>A0AAJ7C2K4</accession>
<dbReference type="GO" id="GO:0005634">
    <property type="term" value="C:nucleus"/>
    <property type="evidence" value="ECO:0007669"/>
    <property type="project" value="TreeGrafter"/>
</dbReference>